<reference evidence="2 3" key="1">
    <citation type="submission" date="2023-02" db="EMBL/GenBank/DDBJ databases">
        <title>Bacterial whole genomic sequence of Curvibacter sp. HBC61.</title>
        <authorList>
            <person name="Le V."/>
            <person name="Ko S.-R."/>
            <person name="Ahn C.-Y."/>
            <person name="Oh H.-M."/>
        </authorList>
    </citation>
    <scope>NUCLEOTIDE SEQUENCE [LARGE SCALE GENOMIC DNA]</scope>
    <source>
        <strain evidence="2 3">HBC61</strain>
    </source>
</reference>
<gene>
    <name evidence="2" type="ORF">PSQ40_13245</name>
</gene>
<sequence>MTVVFSTKKSAAVPSPRNGTSLGINHAQVRACPQPRRQTPSCWSEHRPVQGALHTDLALWQVFELKREIGLIHSPMDPLLLLLFQFIEYKEEVRNKVQSSKLIEVTLK</sequence>
<keyword evidence="3" id="KW-1185">Reference proteome</keyword>
<name>A0ABT5N1T2_9BURK</name>
<proteinExistence type="predicted"/>
<evidence type="ECO:0000256" key="1">
    <source>
        <dbReference type="SAM" id="MobiDB-lite"/>
    </source>
</evidence>
<feature type="region of interest" description="Disordered" evidence="1">
    <location>
        <begin position="1"/>
        <end position="23"/>
    </location>
</feature>
<comment type="caution">
    <text evidence="2">The sequence shown here is derived from an EMBL/GenBank/DDBJ whole genome shotgun (WGS) entry which is preliminary data.</text>
</comment>
<dbReference type="RefSeq" id="WP_273952005.1">
    <property type="nucleotide sequence ID" value="NZ_JAQSIP010000005.1"/>
</dbReference>
<protein>
    <submittedName>
        <fullName evidence="2">Uncharacterized protein</fullName>
    </submittedName>
</protein>
<evidence type="ECO:0000313" key="2">
    <source>
        <dbReference type="EMBL" id="MDD0839544.1"/>
    </source>
</evidence>
<organism evidence="2 3">
    <name type="scientific">Curvibacter cyanobacteriorum</name>
    <dbReference type="NCBI Taxonomy" id="3026422"/>
    <lineage>
        <taxon>Bacteria</taxon>
        <taxon>Pseudomonadati</taxon>
        <taxon>Pseudomonadota</taxon>
        <taxon>Betaproteobacteria</taxon>
        <taxon>Burkholderiales</taxon>
        <taxon>Comamonadaceae</taxon>
        <taxon>Curvibacter</taxon>
    </lineage>
</organism>
<dbReference type="Proteomes" id="UP001528673">
    <property type="component" value="Unassembled WGS sequence"/>
</dbReference>
<dbReference type="EMBL" id="JAQSIP010000005">
    <property type="protein sequence ID" value="MDD0839544.1"/>
    <property type="molecule type" value="Genomic_DNA"/>
</dbReference>
<evidence type="ECO:0000313" key="3">
    <source>
        <dbReference type="Proteomes" id="UP001528673"/>
    </source>
</evidence>
<accession>A0ABT5N1T2</accession>